<reference evidence="1 2" key="1">
    <citation type="submission" date="2024-01" db="EMBL/GenBank/DDBJ databases">
        <authorList>
            <person name="Alioto T."/>
            <person name="Alioto T."/>
            <person name="Gomez Garrido J."/>
        </authorList>
    </citation>
    <scope>NUCLEOTIDE SEQUENCE [LARGE SCALE GENOMIC DNA]</scope>
</reference>
<gene>
    <name evidence="1" type="ORF">FSCOSCO3_A006551</name>
</gene>
<organism evidence="1 2">
    <name type="scientific">Scomber scombrus</name>
    <name type="common">Atlantic mackerel</name>
    <name type="synonym">Scomber vernalis</name>
    <dbReference type="NCBI Taxonomy" id="13677"/>
    <lineage>
        <taxon>Eukaryota</taxon>
        <taxon>Metazoa</taxon>
        <taxon>Chordata</taxon>
        <taxon>Craniata</taxon>
        <taxon>Vertebrata</taxon>
        <taxon>Euteleostomi</taxon>
        <taxon>Actinopterygii</taxon>
        <taxon>Neopterygii</taxon>
        <taxon>Teleostei</taxon>
        <taxon>Neoteleostei</taxon>
        <taxon>Acanthomorphata</taxon>
        <taxon>Pelagiaria</taxon>
        <taxon>Scombriformes</taxon>
        <taxon>Scombridae</taxon>
        <taxon>Scomber</taxon>
    </lineage>
</organism>
<proteinExistence type="predicted"/>
<evidence type="ECO:0000313" key="2">
    <source>
        <dbReference type="Proteomes" id="UP001314229"/>
    </source>
</evidence>
<name>A0AAV1PHG3_SCOSC</name>
<keyword evidence="2" id="KW-1185">Reference proteome</keyword>
<dbReference type="Proteomes" id="UP001314229">
    <property type="component" value="Unassembled WGS sequence"/>
</dbReference>
<comment type="caution">
    <text evidence="1">The sequence shown here is derived from an EMBL/GenBank/DDBJ whole genome shotgun (WGS) entry which is preliminary data.</text>
</comment>
<dbReference type="AlphaFoldDB" id="A0AAV1PHG3"/>
<accession>A0AAV1PHG3</accession>
<protein>
    <submittedName>
        <fullName evidence="1">Uncharacterized protein</fullName>
    </submittedName>
</protein>
<dbReference type="EMBL" id="CAWUFR010000145">
    <property type="protein sequence ID" value="CAK6969949.1"/>
    <property type="molecule type" value="Genomic_DNA"/>
</dbReference>
<sequence>MGSETSFFSLSVHADVTAAHLSALAAGFLLSLHSHCCSSNTATLSQLPEPEKTSTLRVEWC</sequence>
<evidence type="ECO:0000313" key="1">
    <source>
        <dbReference type="EMBL" id="CAK6969949.1"/>
    </source>
</evidence>